<evidence type="ECO:0008006" key="3">
    <source>
        <dbReference type="Google" id="ProtNLM"/>
    </source>
</evidence>
<dbReference type="EMBL" id="QGKV02001556">
    <property type="protein sequence ID" value="KAF3516602.1"/>
    <property type="molecule type" value="Genomic_DNA"/>
</dbReference>
<organism evidence="1 2">
    <name type="scientific">Brassica cretica</name>
    <name type="common">Mustard</name>
    <dbReference type="NCBI Taxonomy" id="69181"/>
    <lineage>
        <taxon>Eukaryota</taxon>
        <taxon>Viridiplantae</taxon>
        <taxon>Streptophyta</taxon>
        <taxon>Embryophyta</taxon>
        <taxon>Tracheophyta</taxon>
        <taxon>Spermatophyta</taxon>
        <taxon>Magnoliopsida</taxon>
        <taxon>eudicotyledons</taxon>
        <taxon>Gunneridae</taxon>
        <taxon>Pentapetalae</taxon>
        <taxon>rosids</taxon>
        <taxon>malvids</taxon>
        <taxon>Brassicales</taxon>
        <taxon>Brassicaceae</taxon>
        <taxon>Brassiceae</taxon>
        <taxon>Brassica</taxon>
    </lineage>
</organism>
<proteinExistence type="predicted"/>
<comment type="caution">
    <text evidence="1">The sequence shown here is derived from an EMBL/GenBank/DDBJ whole genome shotgun (WGS) entry which is preliminary data.</text>
</comment>
<accession>A0ABQ7AR62</accession>
<evidence type="ECO:0000313" key="2">
    <source>
        <dbReference type="Proteomes" id="UP000266723"/>
    </source>
</evidence>
<gene>
    <name evidence="1" type="ORF">DY000_02061932</name>
</gene>
<sequence>MSMSSQFGSSFGSDEGFLPSGKGINAFPTGTAFDKVGFWTMRPEEGHGGSPGKRSLGFAFSLYCHRIQI</sequence>
<dbReference type="Proteomes" id="UP000266723">
    <property type="component" value="Unassembled WGS sequence"/>
</dbReference>
<reference evidence="1 2" key="1">
    <citation type="journal article" date="2020" name="BMC Genomics">
        <title>Intraspecific diversification of the crop wild relative Brassica cretica Lam. using demographic model selection.</title>
        <authorList>
            <person name="Kioukis A."/>
            <person name="Michalopoulou V.A."/>
            <person name="Briers L."/>
            <person name="Pirintsos S."/>
            <person name="Studholme D.J."/>
            <person name="Pavlidis P."/>
            <person name="Sarris P.F."/>
        </authorList>
    </citation>
    <scope>NUCLEOTIDE SEQUENCE [LARGE SCALE GENOMIC DNA]</scope>
    <source>
        <strain evidence="2">cv. PFS-1207/04</strain>
    </source>
</reference>
<protein>
    <recommendedName>
        <fullName evidence="3">Neprosin domain-containing protein</fullName>
    </recommendedName>
</protein>
<keyword evidence="2" id="KW-1185">Reference proteome</keyword>
<evidence type="ECO:0000313" key="1">
    <source>
        <dbReference type="EMBL" id="KAF3516602.1"/>
    </source>
</evidence>
<name>A0ABQ7AR62_BRACR</name>